<dbReference type="AlphaFoldDB" id="A0A0L8IDM2"/>
<dbReference type="OrthoDB" id="6240251at2759"/>
<reference evidence="1" key="1">
    <citation type="submission" date="2015-07" db="EMBL/GenBank/DDBJ databases">
        <title>MeaNS - Measles Nucleotide Surveillance Program.</title>
        <authorList>
            <person name="Tran T."/>
            <person name="Druce J."/>
        </authorList>
    </citation>
    <scope>NUCLEOTIDE SEQUENCE</scope>
    <source>
        <strain evidence="1">UCB-OBI-ISO-001</strain>
        <tissue evidence="1">Gonad</tissue>
    </source>
</reference>
<dbReference type="PANTHER" id="PTHR47027">
    <property type="entry name" value="REVERSE TRANSCRIPTASE DOMAIN-CONTAINING PROTEIN"/>
    <property type="match status" value="1"/>
</dbReference>
<evidence type="ECO:0008006" key="2">
    <source>
        <dbReference type="Google" id="ProtNLM"/>
    </source>
</evidence>
<organism evidence="1">
    <name type="scientific">Octopus bimaculoides</name>
    <name type="common">California two-spotted octopus</name>
    <dbReference type="NCBI Taxonomy" id="37653"/>
    <lineage>
        <taxon>Eukaryota</taxon>
        <taxon>Metazoa</taxon>
        <taxon>Spiralia</taxon>
        <taxon>Lophotrochozoa</taxon>
        <taxon>Mollusca</taxon>
        <taxon>Cephalopoda</taxon>
        <taxon>Coleoidea</taxon>
        <taxon>Octopodiformes</taxon>
        <taxon>Octopoda</taxon>
        <taxon>Incirrata</taxon>
        <taxon>Octopodidae</taxon>
        <taxon>Octopus</taxon>
    </lineage>
</organism>
<name>A0A0L8IDM2_OCTBM</name>
<dbReference type="EMBL" id="KQ415935">
    <property type="protein sequence ID" value="KOF99572.1"/>
    <property type="molecule type" value="Genomic_DNA"/>
</dbReference>
<proteinExistence type="predicted"/>
<accession>A0A0L8IDM2</accession>
<dbReference type="STRING" id="37653.A0A0L8IDM2"/>
<protein>
    <recommendedName>
        <fullName evidence="2">Reverse transcriptase domain-containing protein</fullName>
    </recommendedName>
</protein>
<dbReference type="PANTHER" id="PTHR47027:SF25">
    <property type="entry name" value="REVERSE TRANSCRIPTASE DOMAIN-CONTAINING PROTEIN"/>
    <property type="match status" value="1"/>
</dbReference>
<evidence type="ECO:0000313" key="1">
    <source>
        <dbReference type="EMBL" id="KOF99572.1"/>
    </source>
</evidence>
<gene>
    <name evidence="1" type="ORF">OCBIM_22014839mg</name>
</gene>
<sequence length="130" mass="14550">MTERVEWEVAKIGLCISENKTKIMRIGYVDGNHNGVPLMTGHHQIEEIDEFTYLGSIMANDGDAERDIACQIGKALAVFQRLKLIRAGRAISIKIKVCLFNSIVIPSAIYAAETWKTSAKITRKLNVFQL</sequence>